<evidence type="ECO:0000313" key="2">
    <source>
        <dbReference type="EMBL" id="QSX73614.1"/>
    </source>
</evidence>
<evidence type="ECO:0000256" key="1">
    <source>
        <dbReference type="SAM" id="SignalP"/>
    </source>
</evidence>
<protein>
    <submittedName>
        <fullName evidence="2">Uncharacterized protein</fullName>
    </submittedName>
</protein>
<feature type="chain" id="PRO_5045344369" evidence="1">
    <location>
        <begin position="27"/>
        <end position="175"/>
    </location>
</feature>
<dbReference type="Proteomes" id="UP000663400">
    <property type="component" value="Chromosome"/>
</dbReference>
<dbReference type="EMBL" id="CP071517">
    <property type="protein sequence ID" value="QSX73614.1"/>
    <property type="molecule type" value="Genomic_DNA"/>
</dbReference>
<organism evidence="2 3">
    <name type="scientific">Lysobacter arenosi</name>
    <dbReference type="NCBI Taxonomy" id="2795387"/>
    <lineage>
        <taxon>Bacteria</taxon>
        <taxon>Pseudomonadati</taxon>
        <taxon>Pseudomonadota</taxon>
        <taxon>Gammaproteobacteria</taxon>
        <taxon>Lysobacterales</taxon>
        <taxon>Lysobacteraceae</taxon>
        <taxon>Lysobacter</taxon>
    </lineage>
</organism>
<keyword evidence="3" id="KW-1185">Reference proteome</keyword>
<evidence type="ECO:0000313" key="3">
    <source>
        <dbReference type="Proteomes" id="UP000663400"/>
    </source>
</evidence>
<accession>A0ABX7R6E1</accession>
<proteinExistence type="predicted"/>
<sequence>MRVLSYGSLLFALALVAPLHSGELQAGEITTLDGVPVTTDPAERYVPVVLESPGCEHDKLGSVEVTAGERVSEITQDPNVPTVEYGLAMARLAKAAREKGANAVVLRWHQGVYFTHNGRKSRKPVFVKLRGAAIHLSPEALAQCPLEPVSVADLEDRSRNGKPVNAYARDVFAKD</sequence>
<gene>
    <name evidence="2" type="ORF">HIV01_010195</name>
</gene>
<dbReference type="RefSeq" id="WP_200606855.1">
    <property type="nucleotide sequence ID" value="NZ_CP071517.1"/>
</dbReference>
<keyword evidence="1" id="KW-0732">Signal</keyword>
<feature type="signal peptide" evidence="1">
    <location>
        <begin position="1"/>
        <end position="26"/>
    </location>
</feature>
<name>A0ABX7R6E1_9GAMM</name>
<reference evidence="2 3" key="1">
    <citation type="submission" date="2021-02" db="EMBL/GenBank/DDBJ databases">
        <title>Lysobacter arenosi sp. nov., isolated from soil of gangwondo yeongwol, south Korea.</title>
        <authorList>
            <person name="Kim K.R."/>
            <person name="Kim K.H."/>
            <person name="Jeon C.O."/>
        </authorList>
    </citation>
    <scope>NUCLEOTIDE SEQUENCE [LARGE SCALE GENOMIC DNA]</scope>
    <source>
        <strain evidence="2 3">R7</strain>
    </source>
</reference>